<comment type="caution">
    <text evidence="2">The sequence shown here is derived from an EMBL/GenBank/DDBJ whole genome shotgun (WGS) entry which is preliminary data.</text>
</comment>
<dbReference type="InterPro" id="IPR029039">
    <property type="entry name" value="Flavoprotein-like_sf"/>
</dbReference>
<name>A0A4R9LMD5_9LEPT</name>
<evidence type="ECO:0000313" key="3">
    <source>
        <dbReference type="Proteomes" id="UP000298264"/>
    </source>
</evidence>
<protein>
    <submittedName>
        <fullName evidence="2">NAD(P)H-dependent oxidoreductase</fullName>
    </submittedName>
</protein>
<organism evidence="2 3">
    <name type="scientific">Leptospira ilyithenensis</name>
    <dbReference type="NCBI Taxonomy" id="2484901"/>
    <lineage>
        <taxon>Bacteria</taxon>
        <taxon>Pseudomonadati</taxon>
        <taxon>Spirochaetota</taxon>
        <taxon>Spirochaetia</taxon>
        <taxon>Leptospirales</taxon>
        <taxon>Leptospiraceae</taxon>
        <taxon>Leptospira</taxon>
    </lineage>
</organism>
<dbReference type="InterPro" id="IPR050712">
    <property type="entry name" value="NAD(P)H-dep_reductase"/>
</dbReference>
<reference evidence="2" key="1">
    <citation type="journal article" date="2019" name="PLoS Negl. Trop. Dis.">
        <title>Revisiting the worldwide diversity of Leptospira species in the environment.</title>
        <authorList>
            <person name="Vincent A.T."/>
            <person name="Schiettekatte O."/>
            <person name="Bourhy P."/>
            <person name="Veyrier F.J."/>
            <person name="Picardeau M."/>
        </authorList>
    </citation>
    <scope>NUCLEOTIDE SEQUENCE [LARGE SCALE GENOMIC DNA]</scope>
    <source>
        <strain evidence="2">201400974</strain>
    </source>
</reference>
<dbReference type="SUPFAM" id="SSF52218">
    <property type="entry name" value="Flavoproteins"/>
    <property type="match status" value="1"/>
</dbReference>
<keyword evidence="3" id="KW-1185">Reference proteome</keyword>
<sequence length="202" mass="22743">MSILLSSENDKIISEKNLFSGLQIQTMKRKKIFAISGSTRSQSSNESILKTISKIHSDRLEIEIFKQLTELPHFNPDSDKDNPPEIIQNFRNSIRESDGVIICTPEYIFSLPAALKNAIEWMVSTTIFTDKPTAFIIASGLGERSFESLTVIMDTLQAKTNDRTRLLLKGSRSSIDENGYLSDPSSIGEIEKLVHSLERMME</sequence>
<dbReference type="PANTHER" id="PTHR30543">
    <property type="entry name" value="CHROMATE REDUCTASE"/>
    <property type="match status" value="1"/>
</dbReference>
<dbReference type="GO" id="GO:0005829">
    <property type="term" value="C:cytosol"/>
    <property type="evidence" value="ECO:0007669"/>
    <property type="project" value="TreeGrafter"/>
</dbReference>
<dbReference type="GO" id="GO:0010181">
    <property type="term" value="F:FMN binding"/>
    <property type="evidence" value="ECO:0007669"/>
    <property type="project" value="TreeGrafter"/>
</dbReference>
<dbReference type="Proteomes" id="UP000298264">
    <property type="component" value="Unassembled WGS sequence"/>
</dbReference>
<feature type="domain" description="NADPH-dependent FMN reductase-like" evidence="1">
    <location>
        <begin position="31"/>
        <end position="158"/>
    </location>
</feature>
<dbReference type="InterPro" id="IPR005025">
    <property type="entry name" value="FMN_Rdtase-like_dom"/>
</dbReference>
<dbReference type="Gene3D" id="3.40.50.360">
    <property type="match status" value="1"/>
</dbReference>
<dbReference type="EMBL" id="RQHV01000050">
    <property type="protein sequence ID" value="TGN09712.1"/>
    <property type="molecule type" value="Genomic_DNA"/>
</dbReference>
<dbReference type="OrthoDB" id="9812295at2"/>
<evidence type="ECO:0000313" key="2">
    <source>
        <dbReference type="EMBL" id="TGN09712.1"/>
    </source>
</evidence>
<evidence type="ECO:0000259" key="1">
    <source>
        <dbReference type="Pfam" id="PF03358"/>
    </source>
</evidence>
<accession>A0A4R9LMD5</accession>
<dbReference type="Pfam" id="PF03358">
    <property type="entry name" value="FMN_red"/>
    <property type="match status" value="1"/>
</dbReference>
<dbReference type="GO" id="GO:0016491">
    <property type="term" value="F:oxidoreductase activity"/>
    <property type="evidence" value="ECO:0007669"/>
    <property type="project" value="InterPro"/>
</dbReference>
<proteinExistence type="predicted"/>
<dbReference type="PANTHER" id="PTHR30543:SF21">
    <property type="entry name" value="NAD(P)H-DEPENDENT FMN REDUCTASE LOT6"/>
    <property type="match status" value="1"/>
</dbReference>
<dbReference type="AlphaFoldDB" id="A0A4R9LMD5"/>
<gene>
    <name evidence="2" type="ORF">EHS11_11535</name>
</gene>